<dbReference type="EMBL" id="JAHRHJ020000001">
    <property type="protein sequence ID" value="KAH9331235.1"/>
    <property type="molecule type" value="Genomic_DNA"/>
</dbReference>
<protein>
    <submittedName>
        <fullName evidence="1">Uncharacterized protein</fullName>
    </submittedName>
</protein>
<evidence type="ECO:0000313" key="2">
    <source>
        <dbReference type="Proteomes" id="UP000824469"/>
    </source>
</evidence>
<feature type="non-terminal residue" evidence="1">
    <location>
        <position position="1"/>
    </location>
</feature>
<organism evidence="1 2">
    <name type="scientific">Taxus chinensis</name>
    <name type="common">Chinese yew</name>
    <name type="synonym">Taxus wallichiana var. chinensis</name>
    <dbReference type="NCBI Taxonomy" id="29808"/>
    <lineage>
        <taxon>Eukaryota</taxon>
        <taxon>Viridiplantae</taxon>
        <taxon>Streptophyta</taxon>
        <taxon>Embryophyta</taxon>
        <taxon>Tracheophyta</taxon>
        <taxon>Spermatophyta</taxon>
        <taxon>Pinopsida</taxon>
        <taxon>Pinidae</taxon>
        <taxon>Conifers II</taxon>
        <taxon>Cupressales</taxon>
        <taxon>Taxaceae</taxon>
        <taxon>Taxus</taxon>
    </lineage>
</organism>
<accession>A0AA38LQN6</accession>
<evidence type="ECO:0000313" key="1">
    <source>
        <dbReference type="EMBL" id="KAH9331235.1"/>
    </source>
</evidence>
<sequence length="147" mass="16656">TCQRPLVHHSACRQEFISALWRTFRRVDMNLSAPWRTLHRVSMNLSAPFGTPISLSTPHYQRLWKWAHISACRQELISALWRTLSACRHELISALWRTYQPVDTALSAPLVGAHISMSGTYQRLGAPYQHVDMNLSAPFGAPFSVSA</sequence>
<gene>
    <name evidence="1" type="ORF">KI387_003343</name>
</gene>
<reference evidence="1 2" key="1">
    <citation type="journal article" date="2021" name="Nat. Plants">
        <title>The Taxus genome provides insights into paclitaxel biosynthesis.</title>
        <authorList>
            <person name="Xiong X."/>
            <person name="Gou J."/>
            <person name="Liao Q."/>
            <person name="Li Y."/>
            <person name="Zhou Q."/>
            <person name="Bi G."/>
            <person name="Li C."/>
            <person name="Du R."/>
            <person name="Wang X."/>
            <person name="Sun T."/>
            <person name="Guo L."/>
            <person name="Liang H."/>
            <person name="Lu P."/>
            <person name="Wu Y."/>
            <person name="Zhang Z."/>
            <person name="Ro D.K."/>
            <person name="Shang Y."/>
            <person name="Huang S."/>
            <person name="Yan J."/>
        </authorList>
    </citation>
    <scope>NUCLEOTIDE SEQUENCE [LARGE SCALE GENOMIC DNA]</scope>
    <source>
        <strain evidence="1">Ta-2019</strain>
    </source>
</reference>
<name>A0AA38LQN6_TAXCH</name>
<proteinExistence type="predicted"/>
<keyword evidence="2" id="KW-1185">Reference proteome</keyword>
<dbReference type="AlphaFoldDB" id="A0AA38LQN6"/>
<dbReference type="Proteomes" id="UP000824469">
    <property type="component" value="Unassembled WGS sequence"/>
</dbReference>
<comment type="caution">
    <text evidence="1">The sequence shown here is derived from an EMBL/GenBank/DDBJ whole genome shotgun (WGS) entry which is preliminary data.</text>
</comment>